<dbReference type="InterPro" id="IPR002213">
    <property type="entry name" value="UDP_glucos_trans"/>
</dbReference>
<evidence type="ECO:0000313" key="4">
    <source>
        <dbReference type="Proteomes" id="UP000004994"/>
    </source>
</evidence>
<accession>A0A3Q7EFN3</accession>
<organism evidence="3">
    <name type="scientific">Solanum lycopersicum</name>
    <name type="common">Tomato</name>
    <name type="synonym">Lycopersicon esculentum</name>
    <dbReference type="NCBI Taxonomy" id="4081"/>
    <lineage>
        <taxon>Eukaryota</taxon>
        <taxon>Viridiplantae</taxon>
        <taxon>Streptophyta</taxon>
        <taxon>Embryophyta</taxon>
        <taxon>Tracheophyta</taxon>
        <taxon>Spermatophyta</taxon>
        <taxon>Magnoliopsida</taxon>
        <taxon>eudicotyledons</taxon>
        <taxon>Gunneridae</taxon>
        <taxon>Pentapetalae</taxon>
        <taxon>asterids</taxon>
        <taxon>lamiids</taxon>
        <taxon>Solanales</taxon>
        <taxon>Solanaceae</taxon>
        <taxon>Solanoideae</taxon>
        <taxon>Solaneae</taxon>
        <taxon>Solanum</taxon>
        <taxon>Solanum subgen. Lycopersicon</taxon>
    </lineage>
</organism>
<comment type="similarity">
    <text evidence="1">Belongs to the UDP-glycosyltransferase family.</text>
</comment>
<evidence type="ECO:0000256" key="2">
    <source>
        <dbReference type="ARBA" id="ARBA00022679"/>
    </source>
</evidence>
<dbReference type="EnsemblPlants" id="Solyc01g066120.2.1">
    <property type="protein sequence ID" value="Solyc01g066120.2.1"/>
    <property type="gene ID" value="Solyc01g066120.2"/>
</dbReference>
<dbReference type="Gene3D" id="3.40.50.2000">
    <property type="entry name" value="Glycogen Phosphorylase B"/>
    <property type="match status" value="4"/>
</dbReference>
<evidence type="ECO:0000313" key="3">
    <source>
        <dbReference type="EnsemblPlants" id="Solyc01g066120.2.1"/>
    </source>
</evidence>
<evidence type="ECO:0008006" key="5">
    <source>
        <dbReference type="Google" id="ProtNLM"/>
    </source>
</evidence>
<protein>
    <recommendedName>
        <fullName evidence="5">UDP-glycosyltransferases domain-containing protein</fullName>
    </recommendedName>
</protein>
<evidence type="ECO:0000256" key="1">
    <source>
        <dbReference type="ARBA" id="ARBA00009995"/>
    </source>
</evidence>
<dbReference type="PANTHER" id="PTHR11926">
    <property type="entry name" value="GLUCOSYL/GLUCURONOSYL TRANSFERASES"/>
    <property type="match status" value="1"/>
</dbReference>
<dbReference type="GO" id="GO:0080043">
    <property type="term" value="F:quercetin 3-O-glucosyltransferase activity"/>
    <property type="evidence" value="ECO:0000318"/>
    <property type="project" value="GO_Central"/>
</dbReference>
<reference evidence="3" key="2">
    <citation type="submission" date="2019-01" db="UniProtKB">
        <authorList>
            <consortium name="EnsemblPlants"/>
        </authorList>
    </citation>
    <scope>IDENTIFICATION</scope>
    <source>
        <strain evidence="3">cv. Heinz 1706</strain>
    </source>
</reference>
<dbReference type="GO" id="GO:0080044">
    <property type="term" value="F:quercetin 7-O-glucosyltransferase activity"/>
    <property type="evidence" value="ECO:0000318"/>
    <property type="project" value="GO_Central"/>
</dbReference>
<dbReference type="InParanoid" id="A0A3Q7EFN3"/>
<name>A0A3Q7EFN3_SOLLC</name>
<dbReference type="Gramene" id="Solyc01g066120.2.1">
    <property type="protein sequence ID" value="Solyc01g066120.2.1"/>
    <property type="gene ID" value="Solyc01g066120.2"/>
</dbReference>
<dbReference type="Pfam" id="PF00201">
    <property type="entry name" value="UDPGT"/>
    <property type="match status" value="1"/>
</dbReference>
<dbReference type="GO" id="GO:0005737">
    <property type="term" value="C:cytoplasm"/>
    <property type="evidence" value="ECO:0000318"/>
    <property type="project" value="GO_Central"/>
</dbReference>
<reference evidence="3" key="1">
    <citation type="journal article" date="2012" name="Nature">
        <title>The tomato genome sequence provides insights into fleshy fruit evolution.</title>
        <authorList>
            <consortium name="Tomato Genome Consortium"/>
        </authorList>
    </citation>
    <scope>NUCLEOTIDE SEQUENCE [LARGE SCALE GENOMIC DNA]</scope>
    <source>
        <strain evidence="3">cv. Heinz 1706</strain>
    </source>
</reference>
<dbReference type="PANTHER" id="PTHR11926:SF1510">
    <property type="entry name" value="GLYCOSYLTRANSFERASE"/>
    <property type="match status" value="1"/>
</dbReference>
<dbReference type="AlphaFoldDB" id="A0A3Q7EFN3"/>
<keyword evidence="4" id="KW-1185">Reference proteome</keyword>
<sequence>MDTSFFTTQNMKILKNEKCHVLIALFPCQSQINSYLQFSKQLINLGIEITLTVEGLSYAPFSDGYDDKFQLIPPLSPIDFPSFLFDNVERSNLKYPRVLVNTFDALESDDLRILKHVTMVGIGPSIPSIFIDDNTFRADMIEISSNNYMDWLNSKDKESTIYIAFDSYSKISIQLMEDIGHGLLKCGRIFLWVIRRRTRQVEVLKHPSVGCFLTHSGWISILESIASKVPIVAYPLWNKKVCNAKLIQDIWKNGVRVNISEGGVVKKDEFNRCITIVMGDGEEGIDLRSNVKNWSDLAKESMKENSTSNVNLKTFGNEILLGHNEY</sequence>
<keyword evidence="2" id="KW-0808">Transferase</keyword>
<proteinExistence type="inferred from homology"/>
<dbReference type="SUPFAM" id="SSF53756">
    <property type="entry name" value="UDP-Glycosyltransferase/glycogen phosphorylase"/>
    <property type="match status" value="1"/>
</dbReference>
<dbReference type="Proteomes" id="UP000004994">
    <property type="component" value="Chromosome 1"/>
</dbReference>